<comment type="subcellular location">
    <subcellularLocation>
        <location evidence="1">Cytoplasm</location>
    </subcellularLocation>
</comment>
<feature type="compositionally biased region" description="Basic and acidic residues" evidence="4">
    <location>
        <begin position="130"/>
        <end position="143"/>
    </location>
</feature>
<evidence type="ECO:0000256" key="3">
    <source>
        <dbReference type="SAM" id="Coils"/>
    </source>
</evidence>
<evidence type="ECO:0000313" key="6">
    <source>
        <dbReference type="EMBL" id="OAA78025.1"/>
    </source>
</evidence>
<feature type="region of interest" description="Disordered" evidence="4">
    <location>
        <begin position="837"/>
        <end position="930"/>
    </location>
</feature>
<accession>A0A168HNQ3</accession>
<feature type="compositionally biased region" description="Low complexity" evidence="4">
    <location>
        <begin position="58"/>
        <end position="73"/>
    </location>
</feature>
<feature type="compositionally biased region" description="Polar residues" evidence="4">
    <location>
        <begin position="461"/>
        <end position="471"/>
    </location>
</feature>
<feature type="compositionally biased region" description="Low complexity" evidence="4">
    <location>
        <begin position="19"/>
        <end position="39"/>
    </location>
</feature>
<feature type="compositionally biased region" description="Basic and acidic residues" evidence="4">
    <location>
        <begin position="96"/>
        <end position="107"/>
    </location>
</feature>
<dbReference type="STRING" id="1081108.A0A168HNQ3"/>
<feature type="region of interest" description="Disordered" evidence="4">
    <location>
        <begin position="1"/>
        <end position="158"/>
    </location>
</feature>
<evidence type="ECO:0000256" key="4">
    <source>
        <dbReference type="SAM" id="MobiDB-lite"/>
    </source>
</evidence>
<feature type="coiled-coil region" evidence="3">
    <location>
        <begin position="189"/>
        <end position="251"/>
    </location>
</feature>
<keyword evidence="3" id="KW-0175">Coiled coil</keyword>
<dbReference type="EMBL" id="AZHF01000003">
    <property type="protein sequence ID" value="OAA78025.1"/>
    <property type="molecule type" value="Genomic_DNA"/>
</dbReference>
<keyword evidence="7" id="KW-1185">Reference proteome</keyword>
<evidence type="ECO:0000256" key="2">
    <source>
        <dbReference type="ARBA" id="ARBA00022490"/>
    </source>
</evidence>
<dbReference type="Proteomes" id="UP000076881">
    <property type="component" value="Unassembled WGS sequence"/>
</dbReference>
<feature type="region of interest" description="Disordered" evidence="4">
    <location>
        <begin position="414"/>
        <end position="483"/>
    </location>
</feature>
<comment type="caution">
    <text evidence="6">The sequence shown here is derived from an EMBL/GenBank/DDBJ whole genome shotgun (WGS) entry which is preliminary data.</text>
</comment>
<keyword evidence="2" id="KW-0963">Cytoplasm</keyword>
<organism evidence="6 7">
    <name type="scientific">Akanthomyces lecanii RCEF 1005</name>
    <dbReference type="NCBI Taxonomy" id="1081108"/>
    <lineage>
        <taxon>Eukaryota</taxon>
        <taxon>Fungi</taxon>
        <taxon>Dikarya</taxon>
        <taxon>Ascomycota</taxon>
        <taxon>Pezizomycotina</taxon>
        <taxon>Sordariomycetes</taxon>
        <taxon>Hypocreomycetidae</taxon>
        <taxon>Hypocreales</taxon>
        <taxon>Cordycipitaceae</taxon>
        <taxon>Akanthomyces</taxon>
        <taxon>Cordyceps confragosa</taxon>
    </lineage>
</organism>
<protein>
    <recommendedName>
        <fullName evidence="5">Centrosomin N-terminal motif 1 domain-containing protein</fullName>
    </recommendedName>
</protein>
<proteinExistence type="predicted"/>
<evidence type="ECO:0000256" key="1">
    <source>
        <dbReference type="ARBA" id="ARBA00004496"/>
    </source>
</evidence>
<feature type="compositionally biased region" description="Polar residues" evidence="4">
    <location>
        <begin position="1"/>
        <end position="10"/>
    </location>
</feature>
<dbReference type="GO" id="GO:0005737">
    <property type="term" value="C:cytoplasm"/>
    <property type="evidence" value="ECO:0007669"/>
    <property type="project" value="UniProtKB-SubCell"/>
</dbReference>
<feature type="compositionally biased region" description="Polar residues" evidence="4">
    <location>
        <begin position="40"/>
        <end position="57"/>
    </location>
</feature>
<dbReference type="AlphaFoldDB" id="A0A168HNQ3"/>
<feature type="region of interest" description="Disordered" evidence="4">
    <location>
        <begin position="523"/>
        <end position="620"/>
    </location>
</feature>
<dbReference type="Pfam" id="PF07989">
    <property type="entry name" value="Cnn_1N"/>
    <property type="match status" value="1"/>
</dbReference>
<evidence type="ECO:0000313" key="7">
    <source>
        <dbReference type="Proteomes" id="UP000076881"/>
    </source>
</evidence>
<dbReference type="OrthoDB" id="10251744at2759"/>
<dbReference type="InterPro" id="IPR012943">
    <property type="entry name" value="Cnn_1N"/>
</dbReference>
<feature type="compositionally biased region" description="Polar residues" evidence="4">
    <location>
        <begin position="904"/>
        <end position="916"/>
    </location>
</feature>
<dbReference type="GO" id="GO:0005815">
    <property type="term" value="C:microtubule organizing center"/>
    <property type="evidence" value="ECO:0007669"/>
    <property type="project" value="InterPro"/>
</dbReference>
<gene>
    <name evidence="6" type="ORF">LEL_04848</name>
</gene>
<feature type="region of interest" description="Disordered" evidence="4">
    <location>
        <begin position="693"/>
        <end position="820"/>
    </location>
</feature>
<reference evidence="6 7" key="1">
    <citation type="journal article" date="2016" name="Genome Biol. Evol.">
        <title>Divergent and convergent evolution of fungal pathogenicity.</title>
        <authorList>
            <person name="Shang Y."/>
            <person name="Xiao G."/>
            <person name="Zheng P."/>
            <person name="Cen K."/>
            <person name="Zhan S."/>
            <person name="Wang C."/>
        </authorList>
    </citation>
    <scope>NUCLEOTIDE SEQUENCE [LARGE SCALE GENOMIC DNA]</scope>
    <source>
        <strain evidence="6 7">RCEF 1005</strain>
    </source>
</reference>
<sequence length="930" mass="100865">MDSSTSQSGQRPRPPYPRAPSRASTIGSNTRSVSSSNTSHMQPASPAQSFAQPQRFYTTTTAASPRSSSRATPQLSREASGELARPPTMSTFLQEKLQKERRAESEKLGSSTSSRHNLDMSASVDLGRVATDRSFRSSDHEPQRPQSSAGMESAKKKGLGVKEMEQVVSSLHKQNFDLKLELYHRRERQTKLEERLGALEVEKHDAQKLSDKLQADLGKRDKAIEEAVSMIVELEAKVDQLLNERTMVQHVESQGFYASTDGFEDYDDSIANSSTADLTQLQDRSKTPTVNRMPSFLSEHNATTENLRNVYIGNRASILSLRRISGGHSEADNAMMNGLASPTLSVLSESSFMSVYGQKGGDTTVIDFDDPIALSGFDGSSPVIVQESPASGARNQKHQQYYDNDHLLSSKHQQEYRPATVRPINDVLSQDSPLQRLEKGDSGPRTGGPDVPLHQADRSEASQNQHRNSVHGSPARRSIKDEKRAALRKVVTDAGGVRLYDQAMPPTPDTISSSTLQRYKNSNDNLSVRHQVSDERQRISSNETRQTREPHAAEQSGGGVSLLQKEPSRNARSSRQPDAGAMPSYDPYGSKNIPRPHSAGDTTVSHKRNNSWDSDDESDTKSLQSSLDIWMRESTKLPKTTAGRVSPDLFGFPTSMARGGWAASSLFDPKQRLGSMTSTDYMHDLLSLREALLSPNLPPPPPPDRRSSLYGVGRSMSAMPTTEKPLAAEGTWQAPPPSSGAASATARNRRNSDAADLRSSTRTPVQGDHKRGNSSSTSANHQHPPISWQQGPRTGLKGLFRRSLPGGGIPPSATVSSPAKSDCISCAQDADAPASSWASRSSAATHDCDRTGATPPPIMLNNPRQAARRSSIATVSYDGASSSAAAPAAVDAQSVKSQAADAMSQHSIPNSQSTTGTRRKWLPGFSRNKA</sequence>
<feature type="compositionally biased region" description="Low complexity" evidence="4">
    <location>
        <begin position="880"/>
        <end position="894"/>
    </location>
</feature>
<name>A0A168HNQ3_CORDF</name>
<feature type="compositionally biased region" description="Polar residues" evidence="4">
    <location>
        <begin position="773"/>
        <end position="792"/>
    </location>
</feature>
<feature type="domain" description="Centrosomin N-terminal motif 1" evidence="5">
    <location>
        <begin position="161"/>
        <end position="228"/>
    </location>
</feature>
<evidence type="ECO:0000259" key="5">
    <source>
        <dbReference type="Pfam" id="PF07989"/>
    </source>
</evidence>